<dbReference type="Pfam" id="PF04203">
    <property type="entry name" value="Sortase"/>
    <property type="match status" value="1"/>
</dbReference>
<feature type="transmembrane region" description="Helical" evidence="2">
    <location>
        <begin position="284"/>
        <end position="303"/>
    </location>
</feature>
<dbReference type="GO" id="GO:0016787">
    <property type="term" value="F:hydrolase activity"/>
    <property type="evidence" value="ECO:0007669"/>
    <property type="project" value="UniProtKB-KW"/>
</dbReference>
<keyword evidence="2" id="KW-0812">Transmembrane</keyword>
<dbReference type="AlphaFoldDB" id="A0A6J7CWR3"/>
<evidence type="ECO:0000313" key="3">
    <source>
        <dbReference type="EMBL" id="CAB4861104.1"/>
    </source>
</evidence>
<sequence>MTNRNTSVASVLASAGAGVAGLFKRGRLEINERVLDAADRLAALKDDRPALLDQVVAQPTPKQSMLLSGTTLTLLGVMLTGFIADVALVSPLRYAREQIVQMEEFRSTLANGSAPVGQMDATGNLYPIGTPVAIMNIPALNMTAVVDEGSTSRVMLSAPGHRRDTVLPGQRGASVIYGRQTMYGGPFGGLDQLRAGNTIRVTTGQGKALYRISGVRKGDSPPKAASTAPGTLTLVSTTGFPFFPDNVIRVDASLISTPKETALPVLYAASLTPAEKLLSSDDSGWLPLLLILELGIGLVLLALVGMRHWGRLQTWVVAVPTLLAVGIALAEQVVVLLPNLY</sequence>
<dbReference type="InterPro" id="IPR023365">
    <property type="entry name" value="Sortase_dom-sf"/>
</dbReference>
<dbReference type="SUPFAM" id="SSF63817">
    <property type="entry name" value="Sortase"/>
    <property type="match status" value="1"/>
</dbReference>
<organism evidence="3">
    <name type="scientific">freshwater metagenome</name>
    <dbReference type="NCBI Taxonomy" id="449393"/>
    <lineage>
        <taxon>unclassified sequences</taxon>
        <taxon>metagenomes</taxon>
        <taxon>ecological metagenomes</taxon>
    </lineage>
</organism>
<name>A0A6J7CWR3_9ZZZZ</name>
<accession>A0A6J7CWR3</accession>
<evidence type="ECO:0000256" key="2">
    <source>
        <dbReference type="SAM" id="Phobius"/>
    </source>
</evidence>
<proteinExistence type="predicted"/>
<protein>
    <submittedName>
        <fullName evidence="3">Unannotated protein</fullName>
    </submittedName>
</protein>
<feature type="transmembrane region" description="Helical" evidence="2">
    <location>
        <begin position="315"/>
        <end position="337"/>
    </location>
</feature>
<reference evidence="3" key="1">
    <citation type="submission" date="2020-05" db="EMBL/GenBank/DDBJ databases">
        <authorList>
            <person name="Chiriac C."/>
            <person name="Salcher M."/>
            <person name="Ghai R."/>
            <person name="Kavagutti S V."/>
        </authorList>
    </citation>
    <scope>NUCLEOTIDE SEQUENCE</scope>
</reference>
<feature type="transmembrane region" description="Helical" evidence="2">
    <location>
        <begin position="72"/>
        <end position="92"/>
    </location>
</feature>
<keyword evidence="1" id="KW-0378">Hydrolase</keyword>
<evidence type="ECO:0000256" key="1">
    <source>
        <dbReference type="ARBA" id="ARBA00022801"/>
    </source>
</evidence>
<dbReference type="EMBL" id="CAFBLO010000013">
    <property type="protein sequence ID" value="CAB4861104.1"/>
    <property type="molecule type" value="Genomic_DNA"/>
</dbReference>
<keyword evidence="2" id="KW-0472">Membrane</keyword>
<gene>
    <name evidence="3" type="ORF">UFOPK3364_00253</name>
</gene>
<keyword evidence="2" id="KW-1133">Transmembrane helix</keyword>
<dbReference type="Gene3D" id="2.40.260.10">
    <property type="entry name" value="Sortase"/>
    <property type="match status" value="1"/>
</dbReference>
<dbReference type="InterPro" id="IPR005754">
    <property type="entry name" value="Sortase"/>
</dbReference>